<accession>W6N2L7</accession>
<organism evidence="1 2">
    <name type="scientific">Clostridium tyrobutyricum DIVETGP</name>
    <dbReference type="NCBI Taxonomy" id="1408889"/>
    <lineage>
        <taxon>Bacteria</taxon>
        <taxon>Bacillati</taxon>
        <taxon>Bacillota</taxon>
        <taxon>Clostridia</taxon>
        <taxon>Eubacteriales</taxon>
        <taxon>Clostridiaceae</taxon>
        <taxon>Clostridium</taxon>
    </lineage>
</organism>
<dbReference type="GeneID" id="29419826"/>
<evidence type="ECO:0000313" key="2">
    <source>
        <dbReference type="Proteomes" id="UP000019482"/>
    </source>
</evidence>
<dbReference type="Proteomes" id="UP000019482">
    <property type="component" value="Unassembled WGS sequence"/>
</dbReference>
<reference evidence="1 2" key="1">
    <citation type="journal article" date="2015" name="Genome Announc.">
        <title>Draft Genome Sequence of Clostridium tyrobutyricum Strain DIVETGP, Isolated from Cow's Milk for Grana Padano Production.</title>
        <authorList>
            <person name="Soggiu A."/>
            <person name="Piras C."/>
            <person name="Gaiarsa S."/>
            <person name="Sassera D."/>
            <person name="Roncada P."/>
            <person name="Bendixen E."/>
            <person name="Brasca M."/>
            <person name="Bonizzi L."/>
        </authorList>
    </citation>
    <scope>NUCLEOTIDE SEQUENCE [LARGE SCALE GENOMIC DNA]</scope>
    <source>
        <strain evidence="1 2">DIVETGP</strain>
    </source>
</reference>
<gene>
    <name evidence="1" type="ORF">CTDIVETGP_0703</name>
</gene>
<proteinExistence type="predicted"/>
<dbReference type="AlphaFoldDB" id="W6N2L7"/>
<protein>
    <submittedName>
        <fullName evidence="1">Uncharacterized protein</fullName>
    </submittedName>
</protein>
<comment type="caution">
    <text evidence="1">The sequence shown here is derived from an EMBL/GenBank/DDBJ whole genome shotgun (WGS) entry which is preliminary data.</text>
</comment>
<dbReference type="OrthoDB" id="1932408at2"/>
<evidence type="ECO:0000313" key="1">
    <source>
        <dbReference type="EMBL" id="CDL90633.1"/>
    </source>
</evidence>
<sequence>MRKNYRMKKTISVKMFISELGEKFSEHVKDRLMDLDIRCVLGRKDKNYIVDVKHVEHIKYACNESDNSKVTEKEYVYGEFITIQGVLYFSKEFIKTPYVMQSDVANKIYDSLTSEEFVFNKNNEEDENENEDENKSEEVILKKVDDTNIDFIIDSILEVCPNVSQKYLDIVKEMTSHAEIKKNNTFHVSTY</sequence>
<dbReference type="EMBL" id="CBXI010000008">
    <property type="protein sequence ID" value="CDL90633.1"/>
    <property type="molecule type" value="Genomic_DNA"/>
</dbReference>
<keyword evidence="2" id="KW-1185">Reference proteome</keyword>
<name>W6N2L7_CLOTY</name>
<dbReference type="RefSeq" id="WP_017753056.1">
    <property type="nucleotide sequence ID" value="NZ_CBXI010000008.1"/>
</dbReference>